<dbReference type="InterPro" id="IPR011042">
    <property type="entry name" value="6-blade_b-propeller_TolB-like"/>
</dbReference>
<sequence>MIQFKKPDVEHFFRTLGIQQFKISPDETQCIFSTNISGKYNLWAMDLPQMFPYPLTFIDQSCQDICYDKQGRFIIASFDHDGDENTQLYALQTVGGELKPIRVQKGKQHLQPMMSDDGSKLYYTSNKDNETFLNTYLYNLLSEKETVLHQGKKGATYLTNKSPDELSFTFLEHFSNTNVRAFVKKDGEDIYLTPREGVDHTISDMVYTSENEIYFTTDFESDFSYLARFDLQTKQFTKVKAIEGEEFTMIKKVKDRNLLYLVNMKGVIDRLYQFDLHTKELSLVHIPVSVIDQIEIAESGNVYILGRTATNTYNIYKKEETEEKWIKLTNYGVPGVSDQQLVEPEVLTYPSFDGLEIEALLFKAREEVSNGHVVLWPHGGPQAAERQSFRALFQFLTYYGFSIFAPNFRGSTGYGLSFKKMVERNWGDGPRHDNIEGLEFLFKNKLADRDKVFLMGGSFGGYMSLLLHGRHPEYFKAVVDIFGPSNLFTFINSVPEHWKPIMDQWVGNPEKDKQMLIDYSPDTYLETMTKPMLIIQGANDPRVVKAESDQIVEAIRNKGREVEYIVFDDEGHGFSKKENEIKTYRTILDFFNKYL</sequence>
<dbReference type="Pfam" id="PF00326">
    <property type="entry name" value="Peptidase_S9"/>
    <property type="match status" value="1"/>
</dbReference>
<dbReference type="SUPFAM" id="SSF53474">
    <property type="entry name" value="alpha/beta-Hydrolases"/>
    <property type="match status" value="1"/>
</dbReference>
<dbReference type="Proteomes" id="UP000448943">
    <property type="component" value="Unassembled WGS sequence"/>
</dbReference>
<evidence type="ECO:0000256" key="1">
    <source>
        <dbReference type="ARBA" id="ARBA00022801"/>
    </source>
</evidence>
<name>A0A6N9Q6R5_9BACL</name>
<dbReference type="GO" id="GO:0006508">
    <property type="term" value="P:proteolysis"/>
    <property type="evidence" value="ECO:0007669"/>
    <property type="project" value="InterPro"/>
</dbReference>
<dbReference type="InterPro" id="IPR001375">
    <property type="entry name" value="Peptidase_S9_cat"/>
</dbReference>
<organism evidence="3 4">
    <name type="scientific">Chengkuizengella marina</name>
    <dbReference type="NCBI Taxonomy" id="2507566"/>
    <lineage>
        <taxon>Bacteria</taxon>
        <taxon>Bacillati</taxon>
        <taxon>Bacillota</taxon>
        <taxon>Bacilli</taxon>
        <taxon>Bacillales</taxon>
        <taxon>Paenibacillaceae</taxon>
        <taxon>Chengkuizengella</taxon>
    </lineage>
</organism>
<keyword evidence="4" id="KW-1185">Reference proteome</keyword>
<keyword evidence="1" id="KW-0378">Hydrolase</keyword>
<dbReference type="Gene3D" id="3.40.50.1820">
    <property type="entry name" value="alpha/beta hydrolase"/>
    <property type="match status" value="1"/>
</dbReference>
<dbReference type="PANTHER" id="PTHR42776">
    <property type="entry name" value="SERINE PEPTIDASE S9 FAMILY MEMBER"/>
    <property type="match status" value="1"/>
</dbReference>
<dbReference type="PANTHER" id="PTHR42776:SF27">
    <property type="entry name" value="DIPEPTIDYL PEPTIDASE FAMILY MEMBER 6"/>
    <property type="match status" value="1"/>
</dbReference>
<evidence type="ECO:0000259" key="2">
    <source>
        <dbReference type="Pfam" id="PF00326"/>
    </source>
</evidence>
<dbReference type="SUPFAM" id="SSF69322">
    <property type="entry name" value="Tricorn protease domain 2"/>
    <property type="match status" value="1"/>
</dbReference>
<feature type="domain" description="Peptidase S9 prolyl oligopeptidase catalytic" evidence="2">
    <location>
        <begin position="388"/>
        <end position="595"/>
    </location>
</feature>
<reference evidence="3 4" key="1">
    <citation type="submission" date="2019-01" db="EMBL/GenBank/DDBJ databases">
        <title>Chengkuizengella sp. nov., isolated from deep-sea sediment of East Pacific Ocean.</title>
        <authorList>
            <person name="Yang J."/>
            <person name="Lai Q."/>
            <person name="Shao Z."/>
        </authorList>
    </citation>
    <scope>NUCLEOTIDE SEQUENCE [LARGE SCALE GENOMIC DNA]</scope>
    <source>
        <strain evidence="3 4">YPA3-1-1</strain>
    </source>
</reference>
<dbReference type="AlphaFoldDB" id="A0A6N9Q6R5"/>
<dbReference type="GO" id="GO:0004252">
    <property type="term" value="F:serine-type endopeptidase activity"/>
    <property type="evidence" value="ECO:0007669"/>
    <property type="project" value="TreeGrafter"/>
</dbReference>
<gene>
    <name evidence="3" type="ORF">ERL59_16435</name>
</gene>
<dbReference type="RefSeq" id="WP_160647342.1">
    <property type="nucleotide sequence ID" value="NZ_SIJB01000032.1"/>
</dbReference>
<dbReference type="EMBL" id="SIJB01000032">
    <property type="protein sequence ID" value="NBI30538.1"/>
    <property type="molecule type" value="Genomic_DNA"/>
</dbReference>
<evidence type="ECO:0000313" key="3">
    <source>
        <dbReference type="EMBL" id="NBI30538.1"/>
    </source>
</evidence>
<accession>A0A6N9Q6R5</accession>
<dbReference type="InterPro" id="IPR029058">
    <property type="entry name" value="AB_hydrolase_fold"/>
</dbReference>
<comment type="caution">
    <text evidence="3">The sequence shown here is derived from an EMBL/GenBank/DDBJ whole genome shotgun (WGS) entry which is preliminary data.</text>
</comment>
<proteinExistence type="predicted"/>
<dbReference type="Gene3D" id="2.120.10.30">
    <property type="entry name" value="TolB, C-terminal domain"/>
    <property type="match status" value="1"/>
</dbReference>
<dbReference type="OrthoDB" id="108903at2"/>
<evidence type="ECO:0000313" key="4">
    <source>
        <dbReference type="Proteomes" id="UP000448943"/>
    </source>
</evidence>
<protein>
    <submittedName>
        <fullName evidence="3">S9 family peptidase</fullName>
    </submittedName>
</protein>